<dbReference type="PANTHER" id="PTHR14456:SF2">
    <property type="entry name" value="INOSITOL-PENTAKISPHOSPHATE 2-KINASE"/>
    <property type="match status" value="1"/>
</dbReference>
<dbReference type="Pfam" id="PF06090">
    <property type="entry name" value="Ins_P5_2-kin"/>
    <property type="match status" value="1"/>
</dbReference>
<comment type="function">
    <text evidence="1">Has kinase activity and phosphorylates inositol-1,3,4,5,6-pentakisphosphate (Ins(1,3,4,5,6)P5) to produce 1,2,3,4,5,6-hexakisphosphate (InsP6), also known as phytate.</text>
</comment>
<comment type="catalytic activity">
    <reaction evidence="9">
        <text>1D-myo-inositol 1,3,4,5,6-pentakisphosphate + ATP = 1D-myo-inositol hexakisphosphate + ADP + H(+)</text>
        <dbReference type="Rhea" id="RHEA:20313"/>
        <dbReference type="ChEBI" id="CHEBI:15378"/>
        <dbReference type="ChEBI" id="CHEBI:30616"/>
        <dbReference type="ChEBI" id="CHEBI:57733"/>
        <dbReference type="ChEBI" id="CHEBI:58130"/>
        <dbReference type="ChEBI" id="CHEBI:456216"/>
        <dbReference type="EC" id="2.7.1.158"/>
    </reaction>
</comment>
<organism evidence="10 11">
    <name type="scientific">Aspergillus clavatus (strain ATCC 1007 / CBS 513.65 / DSM 816 / NCTC 3887 / NRRL 1 / QM 1276 / 107)</name>
    <dbReference type="NCBI Taxonomy" id="344612"/>
    <lineage>
        <taxon>Eukaryota</taxon>
        <taxon>Fungi</taxon>
        <taxon>Dikarya</taxon>
        <taxon>Ascomycota</taxon>
        <taxon>Pezizomycotina</taxon>
        <taxon>Eurotiomycetes</taxon>
        <taxon>Eurotiomycetidae</taxon>
        <taxon>Eurotiales</taxon>
        <taxon>Aspergillaceae</taxon>
        <taxon>Aspergillus</taxon>
        <taxon>Aspergillus subgen. Fumigati</taxon>
    </lineage>
</organism>
<keyword evidence="7 9" id="KW-0418">Kinase</keyword>
<evidence type="ECO:0000256" key="9">
    <source>
        <dbReference type="RuleBase" id="RU364126"/>
    </source>
</evidence>
<evidence type="ECO:0000256" key="1">
    <source>
        <dbReference type="ARBA" id="ARBA00003979"/>
    </source>
</evidence>
<dbReference type="GO" id="GO:0035299">
    <property type="term" value="F:inositol-1,3,4,5,6-pentakisphosphate 2-kinase activity"/>
    <property type="evidence" value="ECO:0007669"/>
    <property type="project" value="UniProtKB-EC"/>
</dbReference>
<evidence type="ECO:0000256" key="6">
    <source>
        <dbReference type="ARBA" id="ARBA00022741"/>
    </source>
</evidence>
<reference evidence="10 11" key="1">
    <citation type="journal article" date="2008" name="PLoS Genet.">
        <title>Genomic islands in the pathogenic filamentous fungus Aspergillus fumigatus.</title>
        <authorList>
            <person name="Fedorova N.D."/>
            <person name="Khaldi N."/>
            <person name="Joardar V.S."/>
            <person name="Maiti R."/>
            <person name="Amedeo P."/>
            <person name="Anderson M.J."/>
            <person name="Crabtree J."/>
            <person name="Silva J.C."/>
            <person name="Badger J.H."/>
            <person name="Albarraq A."/>
            <person name="Angiuoli S."/>
            <person name="Bussey H."/>
            <person name="Bowyer P."/>
            <person name="Cotty P.J."/>
            <person name="Dyer P.S."/>
            <person name="Egan A."/>
            <person name="Galens K."/>
            <person name="Fraser-Liggett C.M."/>
            <person name="Haas B.J."/>
            <person name="Inman J.M."/>
            <person name="Kent R."/>
            <person name="Lemieux S."/>
            <person name="Malavazi I."/>
            <person name="Orvis J."/>
            <person name="Roemer T."/>
            <person name="Ronning C.M."/>
            <person name="Sundaram J.P."/>
            <person name="Sutton G."/>
            <person name="Turner G."/>
            <person name="Venter J.C."/>
            <person name="White O.R."/>
            <person name="Whitty B.R."/>
            <person name="Youngman P."/>
            <person name="Wolfe K.H."/>
            <person name="Goldman G.H."/>
            <person name="Wortman J.R."/>
            <person name="Jiang B."/>
            <person name="Denning D.W."/>
            <person name="Nierman W.C."/>
        </authorList>
    </citation>
    <scope>NUCLEOTIDE SEQUENCE [LARGE SCALE GENOMIC DNA]</scope>
    <source>
        <strain evidence="11">ATCC 1007 / CBS 513.65 / DSM 816 / NCTC 3887 / NRRL 1</strain>
    </source>
</reference>
<keyword evidence="6 9" id="KW-0547">Nucleotide-binding</keyword>
<evidence type="ECO:0000256" key="8">
    <source>
        <dbReference type="ARBA" id="ARBA00022840"/>
    </source>
</evidence>
<dbReference type="eggNOG" id="ENOG502S7VH">
    <property type="taxonomic scope" value="Eukaryota"/>
</dbReference>
<evidence type="ECO:0000313" key="10">
    <source>
        <dbReference type="EMBL" id="EAW10441.1"/>
    </source>
</evidence>
<dbReference type="GeneID" id="4704033"/>
<comment type="function">
    <text evidence="9">Phosphorylates Ins(1,3,4,5,6)P5 at position 2 to form Ins(1,2,3,4,5,6)P6 (InsP6 or phytate).</text>
</comment>
<keyword evidence="11" id="KW-1185">Reference proteome</keyword>
<dbReference type="AlphaFoldDB" id="A1CHT6"/>
<dbReference type="EC" id="2.7.1.158" evidence="3 9"/>
<dbReference type="OMA" id="DCTMFIR"/>
<dbReference type="RefSeq" id="XP_001271867.1">
    <property type="nucleotide sequence ID" value="XM_001271866.1"/>
</dbReference>
<proteinExistence type="inferred from homology"/>
<dbReference type="KEGG" id="act:ACLA_049130"/>
<evidence type="ECO:0000256" key="7">
    <source>
        <dbReference type="ARBA" id="ARBA00022777"/>
    </source>
</evidence>
<dbReference type="EMBL" id="DS027054">
    <property type="protein sequence ID" value="EAW10441.1"/>
    <property type="molecule type" value="Genomic_DNA"/>
</dbReference>
<name>A1CHT6_ASPCL</name>
<evidence type="ECO:0000256" key="5">
    <source>
        <dbReference type="ARBA" id="ARBA00022679"/>
    </source>
</evidence>
<dbReference type="InterPro" id="IPR009286">
    <property type="entry name" value="Ins_P5_2-kin"/>
</dbReference>
<protein>
    <recommendedName>
        <fullName evidence="4 9">Inositol-pentakisphosphate 2-kinase</fullName>
        <ecNumber evidence="3 9">2.7.1.158</ecNumber>
    </recommendedName>
</protein>
<dbReference type="PANTHER" id="PTHR14456">
    <property type="entry name" value="INOSITOL POLYPHOSPHATE KINASE 1"/>
    <property type="match status" value="1"/>
</dbReference>
<comment type="domain">
    <text evidence="9">The EXKPK motif is conserved in inositol-pentakisphosphate 2-kinases of both family 1 and 2.</text>
</comment>
<dbReference type="GO" id="GO:0005634">
    <property type="term" value="C:nucleus"/>
    <property type="evidence" value="ECO:0007669"/>
    <property type="project" value="TreeGrafter"/>
</dbReference>
<dbReference type="GO" id="GO:0032958">
    <property type="term" value="P:inositol phosphate biosynthetic process"/>
    <property type="evidence" value="ECO:0007669"/>
    <property type="project" value="TreeGrafter"/>
</dbReference>
<dbReference type="OrthoDB" id="272370at2759"/>
<dbReference type="HOGENOM" id="CLU_031304_0_0_1"/>
<comment type="similarity">
    <text evidence="2">Belongs to the IPK1 type 1 family.</text>
</comment>
<evidence type="ECO:0000256" key="3">
    <source>
        <dbReference type="ARBA" id="ARBA00012023"/>
    </source>
</evidence>
<sequence>MTKPGLLELPAGAQLVYLAEGGANIIYRIVTISHSLQDDSTELHNDHGSHSSVPPEFKGKLLRLRKESRTGISYHEIVRNFDNTIRPLFSPDELVDQTLVYLPRGLIQHCNEKLRAAEMTGKRPTKRHGVYLSDMEPCGLLVTDMTTFCSPGTVLAEMKPKWLLQSPSAPANSRRCRTCALRDMKNYQARTAGGSGERSFCPLDLVSDKFENVLRATKYVRGCSDQTRLARILYRNPTLQKLLAHQKGIHDVGLNGPSAQSLEKSLAMTLRDCTMFVKMPRDGKGPVEIRLGDLDLKTGAGGKAQYWHDLESQLITDGWYLGTRSGLHSSECALQPSRP</sequence>
<dbReference type="Proteomes" id="UP000006701">
    <property type="component" value="Unassembled WGS sequence"/>
</dbReference>
<evidence type="ECO:0000256" key="4">
    <source>
        <dbReference type="ARBA" id="ARBA00014846"/>
    </source>
</evidence>
<evidence type="ECO:0000256" key="2">
    <source>
        <dbReference type="ARBA" id="ARBA00008305"/>
    </source>
</evidence>
<accession>A1CHT6</accession>
<gene>
    <name evidence="10" type="ORF">ACLA_049130</name>
</gene>
<dbReference type="GO" id="GO:0005524">
    <property type="term" value="F:ATP binding"/>
    <property type="evidence" value="ECO:0007669"/>
    <property type="project" value="UniProtKB-KW"/>
</dbReference>
<evidence type="ECO:0000313" key="11">
    <source>
        <dbReference type="Proteomes" id="UP000006701"/>
    </source>
</evidence>
<dbReference type="VEuPathDB" id="FungiDB:ACLA_049130"/>
<keyword evidence="8 9" id="KW-0067">ATP-binding</keyword>
<dbReference type="STRING" id="344612.A1CHT6"/>
<keyword evidence="5 9" id="KW-0808">Transferase</keyword>